<accession>A0A061RE89</accession>
<dbReference type="EMBL" id="GBEZ01017347">
    <property type="protein sequence ID" value="JAC68980.1"/>
    <property type="molecule type" value="Transcribed_RNA"/>
</dbReference>
<feature type="non-terminal residue" evidence="1">
    <location>
        <position position="1"/>
    </location>
</feature>
<gene>
    <name evidence="1" type="ORF">TSPGSL018_7493</name>
</gene>
<proteinExistence type="predicted"/>
<sequence length="44" mass="5163">LEGLAVTIGWLLCLSDFYFRLNYSTDLDCGRWLFIFVFSLLLLD</sequence>
<reference evidence="1" key="1">
    <citation type="submission" date="2014-05" db="EMBL/GenBank/DDBJ databases">
        <title>The transcriptome of the halophilic microalga Tetraselmis sp. GSL018 isolated from the Great Salt Lake, Utah.</title>
        <authorList>
            <person name="Jinkerson R.E."/>
            <person name="D'Adamo S."/>
            <person name="Posewitz M.C."/>
        </authorList>
    </citation>
    <scope>NUCLEOTIDE SEQUENCE</scope>
    <source>
        <strain evidence="1">GSL018</strain>
    </source>
</reference>
<organism evidence="1">
    <name type="scientific">Tetraselmis sp. GSL018</name>
    <dbReference type="NCBI Taxonomy" id="582737"/>
    <lineage>
        <taxon>Eukaryota</taxon>
        <taxon>Viridiplantae</taxon>
        <taxon>Chlorophyta</taxon>
        <taxon>core chlorophytes</taxon>
        <taxon>Chlorodendrophyceae</taxon>
        <taxon>Chlorodendrales</taxon>
        <taxon>Chlorodendraceae</taxon>
        <taxon>Tetraselmis</taxon>
    </lineage>
</organism>
<evidence type="ECO:0000313" key="1">
    <source>
        <dbReference type="EMBL" id="JAC68980.1"/>
    </source>
</evidence>
<name>A0A061RE89_9CHLO</name>
<dbReference type="AlphaFoldDB" id="A0A061RE89"/>
<protein>
    <submittedName>
        <fullName evidence="1">Uncharacterized protein</fullName>
    </submittedName>
</protein>